<keyword evidence="10" id="KW-0418">Kinase</keyword>
<keyword evidence="8" id="KW-0808">Transferase</keyword>
<keyword evidence="13" id="KW-0411">Iron-sulfur</keyword>
<dbReference type="Pfam" id="PF13188">
    <property type="entry name" value="PAS_8"/>
    <property type="match status" value="1"/>
</dbReference>
<dbReference type="GO" id="GO:0016020">
    <property type="term" value="C:membrane"/>
    <property type="evidence" value="ECO:0007669"/>
    <property type="project" value="InterPro"/>
</dbReference>
<dbReference type="Proteomes" id="UP000607559">
    <property type="component" value="Unassembled WGS sequence"/>
</dbReference>
<evidence type="ECO:0000256" key="7">
    <source>
        <dbReference type="ARBA" id="ARBA00022490"/>
    </source>
</evidence>
<evidence type="ECO:0000256" key="4">
    <source>
        <dbReference type="ARBA" id="ARBA00012438"/>
    </source>
</evidence>
<dbReference type="Gene3D" id="3.40.50.2300">
    <property type="match status" value="1"/>
</dbReference>
<dbReference type="InterPro" id="IPR004358">
    <property type="entry name" value="Sig_transdc_His_kin-like_C"/>
</dbReference>
<dbReference type="GO" id="GO:0046983">
    <property type="term" value="F:protein dimerization activity"/>
    <property type="evidence" value="ECO:0007669"/>
    <property type="project" value="InterPro"/>
</dbReference>
<keyword evidence="16" id="KW-0597">Phosphoprotein</keyword>
<keyword evidence="7" id="KW-0963">Cytoplasm</keyword>
<dbReference type="CDD" id="cd00156">
    <property type="entry name" value="REC"/>
    <property type="match status" value="1"/>
</dbReference>
<protein>
    <recommendedName>
        <fullName evidence="5">Oxygen sensor histidine kinase NreB</fullName>
        <ecNumber evidence="4">2.7.13.3</ecNumber>
    </recommendedName>
    <alternativeName>
        <fullName evidence="15">Nitrogen regulation protein B</fullName>
    </alternativeName>
</protein>
<dbReference type="SUPFAM" id="SSF52172">
    <property type="entry name" value="CheY-like"/>
    <property type="match status" value="1"/>
</dbReference>
<dbReference type="SMART" id="SM00091">
    <property type="entry name" value="PAS"/>
    <property type="match status" value="1"/>
</dbReference>
<sequence>MNQSLKILHLEDLEADAEMVDRVLRKAKFNFEKRVVIDREGFVRQLREFQPDVILSDHSLPSFNSSEALRISREEAVDTPFILVTATVSEEYAVSVIKEGASDYILKDRLERLPNAIQNALDKGRMENERRQADEALRSSEQKYKLLFEKNPMPMWMVSQKSLSIIAVNEAAITHYGYTREEFLSMNTGRLWNGGSPGLYLSGIWKHQKKDGATIDVEVISHDMVHEQEPVILILANDITEKLRAEAELARQADIQQKLITQTSIQVQEREREEIGKELHDNINQILAATKLYLDVVLKEIGEHEQKDILQKGYRNLNFAMEEIRQLSQSLVAPTLGGMGLDQALYKLIDNLPSTTSLQLTLDTEGWLGDIADDSLKLTCYRIVQVQLNNIIKHAKAKKATIRLRKTDNLELTIQDDGIGFNPEKRIPGIGLRNIRNRVGYYNGQMKVQSAPGQGCILTVSIPLSSQTKLVEPVLANHE</sequence>
<keyword evidence="6" id="KW-0004">4Fe-4S</keyword>
<dbReference type="InterPro" id="IPR011006">
    <property type="entry name" value="CheY-like_superfamily"/>
</dbReference>
<evidence type="ECO:0000256" key="16">
    <source>
        <dbReference type="PROSITE-ProRule" id="PRU00169"/>
    </source>
</evidence>
<evidence type="ECO:0000256" key="11">
    <source>
        <dbReference type="ARBA" id="ARBA00023004"/>
    </source>
</evidence>
<dbReference type="GO" id="GO:0000155">
    <property type="term" value="F:phosphorelay sensor kinase activity"/>
    <property type="evidence" value="ECO:0007669"/>
    <property type="project" value="InterPro"/>
</dbReference>
<dbReference type="InterPro" id="IPR000014">
    <property type="entry name" value="PAS"/>
</dbReference>
<dbReference type="Pfam" id="PF02518">
    <property type="entry name" value="HATPase_c"/>
    <property type="match status" value="1"/>
</dbReference>
<feature type="domain" description="Response regulatory" evidence="18">
    <location>
        <begin position="6"/>
        <end position="122"/>
    </location>
</feature>
<proteinExistence type="predicted"/>
<dbReference type="PROSITE" id="PS50109">
    <property type="entry name" value="HIS_KIN"/>
    <property type="match status" value="1"/>
</dbReference>
<keyword evidence="11" id="KW-0408">Iron</keyword>
<dbReference type="PRINTS" id="PR00344">
    <property type="entry name" value="BCTRLSENSOR"/>
</dbReference>
<dbReference type="GO" id="GO:0051539">
    <property type="term" value="F:4 iron, 4 sulfur cluster binding"/>
    <property type="evidence" value="ECO:0007669"/>
    <property type="project" value="UniProtKB-KW"/>
</dbReference>
<feature type="domain" description="Histidine kinase" evidence="17">
    <location>
        <begin position="274"/>
        <end position="466"/>
    </location>
</feature>
<dbReference type="SMART" id="SM00448">
    <property type="entry name" value="REC"/>
    <property type="match status" value="1"/>
</dbReference>
<organism evidence="20 21">
    <name type="scientific">Puia dinghuensis</name>
    <dbReference type="NCBI Taxonomy" id="1792502"/>
    <lineage>
        <taxon>Bacteria</taxon>
        <taxon>Pseudomonadati</taxon>
        <taxon>Bacteroidota</taxon>
        <taxon>Chitinophagia</taxon>
        <taxon>Chitinophagales</taxon>
        <taxon>Chitinophagaceae</taxon>
        <taxon>Puia</taxon>
    </lineage>
</organism>
<comment type="subcellular location">
    <subcellularLocation>
        <location evidence="3">Cytoplasm</location>
    </subcellularLocation>
</comment>
<dbReference type="NCBIfam" id="TIGR00229">
    <property type="entry name" value="sensory_box"/>
    <property type="match status" value="1"/>
</dbReference>
<dbReference type="SUPFAM" id="SSF55785">
    <property type="entry name" value="PYP-like sensor domain (PAS domain)"/>
    <property type="match status" value="1"/>
</dbReference>
<dbReference type="Pfam" id="PF07730">
    <property type="entry name" value="HisKA_3"/>
    <property type="match status" value="1"/>
</dbReference>
<keyword evidence="12" id="KW-0902">Two-component regulatory system</keyword>
<name>A0A8J2UD74_9BACT</name>
<evidence type="ECO:0000256" key="2">
    <source>
        <dbReference type="ARBA" id="ARBA00001966"/>
    </source>
</evidence>
<dbReference type="PANTHER" id="PTHR24421:SF59">
    <property type="entry name" value="OXYGEN SENSOR HISTIDINE KINASE NREB"/>
    <property type="match status" value="1"/>
</dbReference>
<dbReference type="InterPro" id="IPR003594">
    <property type="entry name" value="HATPase_dom"/>
</dbReference>
<dbReference type="AlphaFoldDB" id="A0A8J2UD74"/>
<evidence type="ECO:0000259" key="17">
    <source>
        <dbReference type="PROSITE" id="PS50109"/>
    </source>
</evidence>
<reference evidence="20" key="2">
    <citation type="submission" date="2020-09" db="EMBL/GenBank/DDBJ databases">
        <authorList>
            <person name="Sun Q."/>
            <person name="Zhou Y."/>
        </authorList>
    </citation>
    <scope>NUCLEOTIDE SEQUENCE</scope>
    <source>
        <strain evidence="20">CGMCC 1.15448</strain>
    </source>
</reference>
<comment type="catalytic activity">
    <reaction evidence="1">
        <text>ATP + protein L-histidine = ADP + protein N-phospho-L-histidine.</text>
        <dbReference type="EC" id="2.7.13.3"/>
    </reaction>
</comment>
<reference evidence="20" key="1">
    <citation type="journal article" date="2014" name="Int. J. Syst. Evol. Microbiol.">
        <title>Complete genome sequence of Corynebacterium casei LMG S-19264T (=DSM 44701T), isolated from a smear-ripened cheese.</title>
        <authorList>
            <consortium name="US DOE Joint Genome Institute (JGI-PGF)"/>
            <person name="Walter F."/>
            <person name="Albersmeier A."/>
            <person name="Kalinowski J."/>
            <person name="Ruckert C."/>
        </authorList>
    </citation>
    <scope>NUCLEOTIDE SEQUENCE</scope>
    <source>
        <strain evidence="20">CGMCC 1.15448</strain>
    </source>
</reference>
<dbReference type="InterPro" id="IPR005467">
    <property type="entry name" value="His_kinase_dom"/>
</dbReference>
<evidence type="ECO:0000256" key="13">
    <source>
        <dbReference type="ARBA" id="ARBA00023014"/>
    </source>
</evidence>
<keyword evidence="21" id="KW-1185">Reference proteome</keyword>
<comment type="cofactor">
    <cofactor evidence="2">
        <name>[4Fe-4S] cluster</name>
        <dbReference type="ChEBI" id="CHEBI:49883"/>
    </cofactor>
</comment>
<dbReference type="PROSITE" id="PS50112">
    <property type="entry name" value="PAS"/>
    <property type="match status" value="1"/>
</dbReference>
<dbReference type="InterPro" id="IPR050482">
    <property type="entry name" value="Sensor_HK_TwoCompSys"/>
</dbReference>
<evidence type="ECO:0000256" key="12">
    <source>
        <dbReference type="ARBA" id="ARBA00023012"/>
    </source>
</evidence>
<evidence type="ECO:0000256" key="5">
    <source>
        <dbReference type="ARBA" id="ARBA00017322"/>
    </source>
</evidence>
<dbReference type="GO" id="GO:0046872">
    <property type="term" value="F:metal ion binding"/>
    <property type="evidence" value="ECO:0007669"/>
    <property type="project" value="UniProtKB-KW"/>
</dbReference>
<evidence type="ECO:0000256" key="10">
    <source>
        <dbReference type="ARBA" id="ARBA00022777"/>
    </source>
</evidence>
<evidence type="ECO:0000313" key="20">
    <source>
        <dbReference type="EMBL" id="GGA99776.1"/>
    </source>
</evidence>
<evidence type="ECO:0000256" key="3">
    <source>
        <dbReference type="ARBA" id="ARBA00004496"/>
    </source>
</evidence>
<comment type="function">
    <text evidence="14">Member of the two-component regulatory system NreB/NreC involved in the control of dissimilatory nitrate/nitrite reduction in response to oxygen. NreB functions as a direct oxygen sensor histidine kinase which is autophosphorylated, in the absence of oxygen, probably at the conserved histidine residue, and transfers its phosphate group probably to a conserved aspartate residue of NreC. NreB/NreC activates the expression of the nitrate (narGHJI) and nitrite (nir) reductase operons, as well as the putative nitrate transporter gene narT.</text>
</comment>
<evidence type="ECO:0000256" key="8">
    <source>
        <dbReference type="ARBA" id="ARBA00022679"/>
    </source>
</evidence>
<dbReference type="InterPro" id="IPR001789">
    <property type="entry name" value="Sig_transdc_resp-reg_receiver"/>
</dbReference>
<evidence type="ECO:0000313" key="21">
    <source>
        <dbReference type="Proteomes" id="UP000607559"/>
    </source>
</evidence>
<evidence type="ECO:0000259" key="18">
    <source>
        <dbReference type="PROSITE" id="PS50110"/>
    </source>
</evidence>
<dbReference type="Gene3D" id="3.30.450.20">
    <property type="entry name" value="PAS domain"/>
    <property type="match status" value="1"/>
</dbReference>
<dbReference type="InterPro" id="IPR036890">
    <property type="entry name" value="HATPase_C_sf"/>
</dbReference>
<evidence type="ECO:0000256" key="15">
    <source>
        <dbReference type="ARBA" id="ARBA00030800"/>
    </source>
</evidence>
<dbReference type="EC" id="2.7.13.3" evidence="4"/>
<dbReference type="PROSITE" id="PS50110">
    <property type="entry name" value="RESPONSE_REGULATORY"/>
    <property type="match status" value="1"/>
</dbReference>
<dbReference type="SUPFAM" id="SSF55874">
    <property type="entry name" value="ATPase domain of HSP90 chaperone/DNA topoisomerase II/histidine kinase"/>
    <property type="match status" value="1"/>
</dbReference>
<feature type="modified residue" description="4-aspartylphosphate" evidence="16">
    <location>
        <position position="57"/>
    </location>
</feature>
<comment type="caution">
    <text evidence="20">The sequence shown here is derived from an EMBL/GenBank/DDBJ whole genome shotgun (WGS) entry which is preliminary data.</text>
</comment>
<evidence type="ECO:0000256" key="9">
    <source>
        <dbReference type="ARBA" id="ARBA00022723"/>
    </source>
</evidence>
<evidence type="ECO:0000256" key="1">
    <source>
        <dbReference type="ARBA" id="ARBA00000085"/>
    </source>
</evidence>
<dbReference type="InterPro" id="IPR011712">
    <property type="entry name" value="Sig_transdc_His_kin_sub3_dim/P"/>
</dbReference>
<dbReference type="Pfam" id="PF00072">
    <property type="entry name" value="Response_reg"/>
    <property type="match status" value="1"/>
</dbReference>
<accession>A0A8J2UD74</accession>
<evidence type="ECO:0000256" key="6">
    <source>
        <dbReference type="ARBA" id="ARBA00022485"/>
    </source>
</evidence>
<dbReference type="Gene3D" id="1.20.5.1930">
    <property type="match status" value="1"/>
</dbReference>
<dbReference type="Gene3D" id="3.30.565.10">
    <property type="entry name" value="Histidine kinase-like ATPase, C-terminal domain"/>
    <property type="match status" value="1"/>
</dbReference>
<dbReference type="EMBL" id="BMJC01000002">
    <property type="protein sequence ID" value="GGA99776.1"/>
    <property type="molecule type" value="Genomic_DNA"/>
</dbReference>
<dbReference type="InterPro" id="IPR035965">
    <property type="entry name" value="PAS-like_dom_sf"/>
</dbReference>
<dbReference type="CDD" id="cd16917">
    <property type="entry name" value="HATPase_UhpB-NarQ-NarX-like"/>
    <property type="match status" value="1"/>
</dbReference>
<gene>
    <name evidence="20" type="ORF">GCM10011511_23870</name>
</gene>
<dbReference type="RefSeq" id="WP_188931789.1">
    <property type="nucleotide sequence ID" value="NZ_BMJC01000002.1"/>
</dbReference>
<evidence type="ECO:0000259" key="19">
    <source>
        <dbReference type="PROSITE" id="PS50112"/>
    </source>
</evidence>
<keyword evidence="9" id="KW-0479">Metal-binding</keyword>
<dbReference type="GO" id="GO:0005737">
    <property type="term" value="C:cytoplasm"/>
    <property type="evidence" value="ECO:0007669"/>
    <property type="project" value="UniProtKB-SubCell"/>
</dbReference>
<feature type="domain" description="PAS" evidence="19">
    <location>
        <begin position="140"/>
        <end position="187"/>
    </location>
</feature>
<dbReference type="PANTHER" id="PTHR24421">
    <property type="entry name" value="NITRATE/NITRITE SENSOR PROTEIN NARX-RELATED"/>
    <property type="match status" value="1"/>
</dbReference>
<evidence type="ECO:0000256" key="14">
    <source>
        <dbReference type="ARBA" id="ARBA00024827"/>
    </source>
</evidence>